<organism evidence="2 3">
    <name type="scientific">Entamoeba histolytica</name>
    <dbReference type="NCBI Taxonomy" id="5759"/>
    <lineage>
        <taxon>Eukaryota</taxon>
        <taxon>Amoebozoa</taxon>
        <taxon>Evosea</taxon>
        <taxon>Archamoebae</taxon>
        <taxon>Mastigamoebida</taxon>
        <taxon>Entamoebidae</taxon>
        <taxon>Entamoeba</taxon>
    </lineage>
</organism>
<protein>
    <recommendedName>
        <fullName evidence="4">Ubiquitin-like domain-containing protein</fullName>
    </recommendedName>
</protein>
<dbReference type="EMBL" id="BDEQ01000001">
    <property type="protein sequence ID" value="GAT96592.1"/>
    <property type="molecule type" value="Genomic_DNA"/>
</dbReference>
<proteinExistence type="predicted"/>
<feature type="compositionally biased region" description="Basic and acidic residues" evidence="1">
    <location>
        <begin position="86"/>
        <end position="96"/>
    </location>
</feature>
<sequence length="103" mass="11765">MSNVFIIKIPNPISGDFFVTMKEENTLQDLINAIRESFNARGTKIHSFSGPVRDVSLSTPLKEMGMEHLLMSIINETEYSKKKKMSPKEYSEVEKPKGRKTSR</sequence>
<evidence type="ECO:0000313" key="3">
    <source>
        <dbReference type="Proteomes" id="UP000078387"/>
    </source>
</evidence>
<feature type="region of interest" description="Disordered" evidence="1">
    <location>
        <begin position="79"/>
        <end position="103"/>
    </location>
</feature>
<name>A0A175JSZ8_ENTHI</name>
<dbReference type="VEuPathDB" id="AmoebaDB:EHI_081120"/>
<evidence type="ECO:0000313" key="2">
    <source>
        <dbReference type="EMBL" id="GAT96592.1"/>
    </source>
</evidence>
<dbReference type="AlphaFoldDB" id="A0A175JSZ8"/>
<dbReference type="VEuPathDB" id="AmoebaDB:KM1_314770"/>
<reference evidence="2 3" key="1">
    <citation type="submission" date="2016-05" db="EMBL/GenBank/DDBJ databases">
        <title>First whole genome sequencing of Entamoeba histolytica HM1:IMSS-clone-6.</title>
        <authorList>
            <person name="Mukherjee Avik.K."/>
            <person name="Izumyama S."/>
            <person name="Nakada-Tsukui K."/>
            <person name="Nozaki T."/>
        </authorList>
    </citation>
    <scope>NUCLEOTIDE SEQUENCE [LARGE SCALE GENOMIC DNA]</scope>
    <source>
        <strain evidence="2 3">HM1:IMSS clone 6</strain>
    </source>
</reference>
<evidence type="ECO:0000256" key="1">
    <source>
        <dbReference type="SAM" id="MobiDB-lite"/>
    </source>
</evidence>
<dbReference type="VEuPathDB" id="AmoebaDB:EHI5A_242110"/>
<comment type="caution">
    <text evidence="2">The sequence shown here is derived from an EMBL/GenBank/DDBJ whole genome shotgun (WGS) entry which is preliminary data.</text>
</comment>
<evidence type="ECO:0008006" key="4">
    <source>
        <dbReference type="Google" id="ProtNLM"/>
    </source>
</evidence>
<accession>A0A175JSZ8</accession>
<dbReference type="Proteomes" id="UP000078387">
    <property type="component" value="Unassembled WGS sequence"/>
</dbReference>
<dbReference type="eggNOG" id="ENOG502RI0U">
    <property type="taxonomic scope" value="Eukaryota"/>
</dbReference>
<gene>
    <name evidence="2" type="ORF">CL6EHI_081120</name>
</gene>